<name>A0ABP0GV43_CLALP</name>
<dbReference type="InterPro" id="IPR037359">
    <property type="entry name" value="NST/OST"/>
</dbReference>
<evidence type="ECO:0000259" key="4">
    <source>
        <dbReference type="Pfam" id="PF00685"/>
    </source>
</evidence>
<keyword evidence="1 3" id="KW-0808">Transferase</keyword>
<feature type="domain" description="Sulfotransferase" evidence="4">
    <location>
        <begin position="128"/>
        <end position="350"/>
    </location>
</feature>
<keyword evidence="2" id="KW-0325">Glycoprotein</keyword>
<organism evidence="5 6">
    <name type="scientific">Clavelina lepadiformis</name>
    <name type="common">Light-bulb sea squirt</name>
    <name type="synonym">Ascidia lepadiformis</name>
    <dbReference type="NCBI Taxonomy" id="159417"/>
    <lineage>
        <taxon>Eukaryota</taxon>
        <taxon>Metazoa</taxon>
        <taxon>Chordata</taxon>
        <taxon>Tunicata</taxon>
        <taxon>Ascidiacea</taxon>
        <taxon>Aplousobranchia</taxon>
        <taxon>Clavelinidae</taxon>
        <taxon>Clavelina</taxon>
    </lineage>
</organism>
<dbReference type="PANTHER" id="PTHR10605:SF72">
    <property type="entry name" value="HEPARAN SULFATE 3-O SULFOTRANSFERASE-B, ISOFORM A"/>
    <property type="match status" value="1"/>
</dbReference>
<evidence type="ECO:0000256" key="1">
    <source>
        <dbReference type="ARBA" id="ARBA00022679"/>
    </source>
</evidence>
<evidence type="ECO:0000256" key="2">
    <source>
        <dbReference type="ARBA" id="ARBA00023180"/>
    </source>
</evidence>
<sequence>MRCRVVKTKTVLFVTIFLMFASMAISFSNIFSKTAFGTVTGQYEDALNVRQIGNLVYENIKHSSNDSDFLVKTGVNTVTPEHRTSAGSLLGYKHTYSETLQTRLKERELKIQEIIGFKQTHPGIKQLPKVIGIGVKKCGTDGVIRFLGHHPLIKIPWQVQSEVNFFGSRNVIRGRNAYRAYFPPTNRMELGMEKTPTYFNHPDLSIPLSIKNMVPMAKLLLIVCDPTMRSFSDYVHEKTRDDLFNRRLMAKYDTFEDYVKDQLPKARRLLKYIKSNRTSFKNDLITQSVLGQLLFKDPAAALIGTGLYIYHIQRWKKVYNESNLLIIDGENFRENTGHVIEQIQDFIGIPKLLWKEDFVKNPDTGFYCYRKLTEKYLNQSYVENEDELRASLKCLPKGKGRTRNGAKHASPETLEMLRQFYKPYNEAFYDEIGRKYNWI</sequence>
<dbReference type="EC" id="2.8.2.-" evidence="3"/>
<dbReference type="EMBL" id="CAWYQH010000141">
    <property type="protein sequence ID" value="CAK8694654.1"/>
    <property type="molecule type" value="Genomic_DNA"/>
</dbReference>
<protein>
    <recommendedName>
        <fullName evidence="3">Sulfotransferase</fullName>
        <ecNumber evidence="3">2.8.2.-</ecNumber>
    </recommendedName>
</protein>
<dbReference type="InterPro" id="IPR000863">
    <property type="entry name" value="Sulfotransferase_dom"/>
</dbReference>
<comment type="caution">
    <text evidence="5">The sequence shown here is derived from an EMBL/GenBank/DDBJ whole genome shotgun (WGS) entry which is preliminary data.</text>
</comment>
<dbReference type="SUPFAM" id="SSF52540">
    <property type="entry name" value="P-loop containing nucleoside triphosphate hydrolases"/>
    <property type="match status" value="1"/>
</dbReference>
<dbReference type="InterPro" id="IPR027417">
    <property type="entry name" value="P-loop_NTPase"/>
</dbReference>
<evidence type="ECO:0000313" key="6">
    <source>
        <dbReference type="Proteomes" id="UP001642483"/>
    </source>
</evidence>
<proteinExistence type="inferred from homology"/>
<keyword evidence="6" id="KW-1185">Reference proteome</keyword>
<dbReference type="Pfam" id="PF00685">
    <property type="entry name" value="Sulfotransfer_1"/>
    <property type="match status" value="1"/>
</dbReference>
<comment type="similarity">
    <text evidence="3">Belongs to the sulfotransferase 1 family.</text>
</comment>
<reference evidence="5 6" key="1">
    <citation type="submission" date="2024-02" db="EMBL/GenBank/DDBJ databases">
        <authorList>
            <person name="Daric V."/>
            <person name="Darras S."/>
        </authorList>
    </citation>
    <scope>NUCLEOTIDE SEQUENCE [LARGE SCALE GENOMIC DNA]</scope>
</reference>
<dbReference type="PANTHER" id="PTHR10605">
    <property type="entry name" value="HEPARAN SULFATE SULFOTRANSFERASE"/>
    <property type="match status" value="1"/>
</dbReference>
<gene>
    <name evidence="5" type="ORF">CVLEPA_LOCUS28008</name>
</gene>
<accession>A0ABP0GV43</accession>
<dbReference type="Proteomes" id="UP001642483">
    <property type="component" value="Unassembled WGS sequence"/>
</dbReference>
<evidence type="ECO:0000313" key="5">
    <source>
        <dbReference type="EMBL" id="CAK8694654.1"/>
    </source>
</evidence>
<evidence type="ECO:0000256" key="3">
    <source>
        <dbReference type="RuleBase" id="RU361155"/>
    </source>
</evidence>
<dbReference type="Gene3D" id="3.40.50.300">
    <property type="entry name" value="P-loop containing nucleotide triphosphate hydrolases"/>
    <property type="match status" value="1"/>
</dbReference>